<dbReference type="Gene3D" id="3.40.50.720">
    <property type="entry name" value="NAD(P)-binding Rossmann-like Domain"/>
    <property type="match status" value="1"/>
</dbReference>
<dbReference type="InterPro" id="IPR008030">
    <property type="entry name" value="NmrA-like"/>
</dbReference>
<dbReference type="Proteomes" id="UP000054988">
    <property type="component" value="Unassembled WGS sequence"/>
</dbReference>
<protein>
    <recommendedName>
        <fullName evidence="3">NmrA-like domain-containing protein</fullName>
    </recommendedName>
</protein>
<proteinExistence type="inferred from homology"/>
<dbReference type="InterPro" id="IPR051164">
    <property type="entry name" value="NmrA-like_oxidored"/>
</dbReference>
<accession>A0A0W0F228</accession>
<dbReference type="eggNOG" id="ENOG502S0XK">
    <property type="taxonomic scope" value="Eukaryota"/>
</dbReference>
<evidence type="ECO:0000256" key="2">
    <source>
        <dbReference type="ARBA" id="ARBA00022857"/>
    </source>
</evidence>
<evidence type="ECO:0000256" key="1">
    <source>
        <dbReference type="ARBA" id="ARBA00006328"/>
    </source>
</evidence>
<evidence type="ECO:0000259" key="3">
    <source>
        <dbReference type="Pfam" id="PF05368"/>
    </source>
</evidence>
<dbReference type="PANTHER" id="PTHR42748">
    <property type="entry name" value="NITROGEN METABOLITE REPRESSION PROTEIN NMRA FAMILY MEMBER"/>
    <property type="match status" value="1"/>
</dbReference>
<dbReference type="SUPFAM" id="SSF51735">
    <property type="entry name" value="NAD(P)-binding Rossmann-fold domains"/>
    <property type="match status" value="1"/>
</dbReference>
<comment type="caution">
    <text evidence="4">The sequence shown here is derived from an EMBL/GenBank/DDBJ whole genome shotgun (WGS) entry which is preliminary data.</text>
</comment>
<reference evidence="4 5" key="1">
    <citation type="submission" date="2015-12" db="EMBL/GenBank/DDBJ databases">
        <title>Draft genome sequence of Moniliophthora roreri, the causal agent of frosty pod rot of cacao.</title>
        <authorList>
            <person name="Aime M.C."/>
            <person name="Diaz-Valderrama J.R."/>
            <person name="Kijpornyongpan T."/>
            <person name="Phillips-Mora W."/>
        </authorList>
    </citation>
    <scope>NUCLEOTIDE SEQUENCE [LARGE SCALE GENOMIC DNA]</scope>
    <source>
        <strain evidence="4 5">MCA 2952</strain>
    </source>
</reference>
<gene>
    <name evidence="4" type="ORF">WG66_17037</name>
</gene>
<name>A0A0W0F228_MONRR</name>
<evidence type="ECO:0000313" key="4">
    <source>
        <dbReference type="EMBL" id="KTB30381.1"/>
    </source>
</evidence>
<dbReference type="Gene3D" id="3.90.25.10">
    <property type="entry name" value="UDP-galactose 4-epimerase, domain 1"/>
    <property type="match status" value="1"/>
</dbReference>
<dbReference type="AlphaFoldDB" id="A0A0W0F228"/>
<organism evidence="4 5">
    <name type="scientific">Moniliophthora roreri</name>
    <name type="common">Frosty pod rot fungus</name>
    <name type="synonym">Monilia roreri</name>
    <dbReference type="NCBI Taxonomy" id="221103"/>
    <lineage>
        <taxon>Eukaryota</taxon>
        <taxon>Fungi</taxon>
        <taxon>Dikarya</taxon>
        <taxon>Basidiomycota</taxon>
        <taxon>Agaricomycotina</taxon>
        <taxon>Agaricomycetes</taxon>
        <taxon>Agaricomycetidae</taxon>
        <taxon>Agaricales</taxon>
        <taxon>Marasmiineae</taxon>
        <taxon>Marasmiaceae</taxon>
        <taxon>Moniliophthora</taxon>
    </lineage>
</organism>
<dbReference type="EMBL" id="LATX01002387">
    <property type="protein sequence ID" value="KTB30381.1"/>
    <property type="molecule type" value="Genomic_DNA"/>
</dbReference>
<dbReference type="PANTHER" id="PTHR42748:SF7">
    <property type="entry name" value="NMRA LIKE REDOX SENSOR 1-RELATED"/>
    <property type="match status" value="1"/>
</dbReference>
<dbReference type="GO" id="GO:0005634">
    <property type="term" value="C:nucleus"/>
    <property type="evidence" value="ECO:0007669"/>
    <property type="project" value="TreeGrafter"/>
</dbReference>
<evidence type="ECO:0000313" key="5">
    <source>
        <dbReference type="Proteomes" id="UP000054988"/>
    </source>
</evidence>
<dbReference type="InterPro" id="IPR036291">
    <property type="entry name" value="NAD(P)-bd_dom_sf"/>
</dbReference>
<dbReference type="Pfam" id="PF05368">
    <property type="entry name" value="NmrA"/>
    <property type="match status" value="1"/>
</dbReference>
<comment type="similarity">
    <text evidence="1">Belongs to the NmrA-type oxidoreductase family.</text>
</comment>
<sequence>MSTTSTTSLKAVLISGATGRQGHAAIAHLSKNNHFRILALTRNADSSSARELETDFPSIEIVEGDLNNPDSIRRIFDDEKEKEGTGIWGVFNVMAYPGLGVDATGEERAGKAIAIIAHEYAVSCFVYSSSERAGELYDDGAPPGSSYRAKVEIEKHLKELGNKGLNWTILRPVLFYENYIGQLGGTTFEVFKAGVKADTPVQLVAVNDIGRIIAGIFQDPEPYKHQILVPLSGNLTFAQQEEIFKEATGRSINNVPWPLSSLSGKGILKINRHTREMVEGRQKISDTIAEGKVPEFQSQVDLAKKALGPDAQWTSFEEWARKTKEDEKRAKNWNGISLSGILSGRS</sequence>
<feature type="domain" description="NmrA-like" evidence="3">
    <location>
        <begin position="10"/>
        <end position="320"/>
    </location>
</feature>
<keyword evidence="2" id="KW-0521">NADP</keyword>